<keyword evidence="2" id="KW-1185">Reference proteome</keyword>
<evidence type="ECO:0000313" key="2">
    <source>
        <dbReference type="Proteomes" id="UP000309788"/>
    </source>
</evidence>
<dbReference type="GO" id="GO:0110001">
    <property type="term" value="C:toxin-antitoxin complex"/>
    <property type="evidence" value="ECO:0007669"/>
    <property type="project" value="InterPro"/>
</dbReference>
<dbReference type="RefSeq" id="WP_138280058.1">
    <property type="nucleotide sequence ID" value="NZ_BMGE01000001.1"/>
</dbReference>
<organism evidence="1 2">
    <name type="scientific">Dyadobacter sediminis</name>
    <dbReference type="NCBI Taxonomy" id="1493691"/>
    <lineage>
        <taxon>Bacteria</taxon>
        <taxon>Pseudomonadati</taxon>
        <taxon>Bacteroidota</taxon>
        <taxon>Cytophagia</taxon>
        <taxon>Cytophagales</taxon>
        <taxon>Spirosomataceae</taxon>
        <taxon>Dyadobacter</taxon>
    </lineage>
</organism>
<dbReference type="InterPro" id="IPR018669">
    <property type="entry name" value="Toxin_HigB"/>
</dbReference>
<dbReference type="GO" id="GO:0003723">
    <property type="term" value="F:RNA binding"/>
    <property type="evidence" value="ECO:0007669"/>
    <property type="project" value="InterPro"/>
</dbReference>
<dbReference type="GO" id="GO:0004519">
    <property type="term" value="F:endonuclease activity"/>
    <property type="evidence" value="ECO:0007669"/>
    <property type="project" value="InterPro"/>
</dbReference>
<sequence>MKGNKNRSITFVLVHRPIVYTRWIGTHAEYDKIDAHTIKIILVVQKKIHQNCLTRSTETPVKTSRNYQNALNRIMSCLLQVLLLIPD</sequence>
<gene>
    <name evidence="1" type="ORF">FEM55_04295</name>
</gene>
<name>A0A5R9KJK0_9BACT</name>
<evidence type="ECO:0000313" key="1">
    <source>
        <dbReference type="EMBL" id="TLU96364.1"/>
    </source>
</evidence>
<reference evidence="1 2" key="1">
    <citation type="submission" date="2019-05" db="EMBL/GenBank/DDBJ databases">
        <authorList>
            <person name="Qu J.-H."/>
        </authorList>
    </citation>
    <scope>NUCLEOTIDE SEQUENCE [LARGE SCALE GENOMIC DNA]</scope>
    <source>
        <strain evidence="1 2">Z12</strain>
    </source>
</reference>
<protein>
    <submittedName>
        <fullName evidence="1">Type II toxin-antitoxin system HigB family toxin</fullName>
    </submittedName>
</protein>
<proteinExistence type="predicted"/>
<dbReference type="Pfam" id="PF09907">
    <property type="entry name" value="HigB_toxin"/>
    <property type="match status" value="1"/>
</dbReference>
<dbReference type="OrthoDB" id="9799912at2"/>
<dbReference type="EMBL" id="VCEI01000011">
    <property type="protein sequence ID" value="TLU96364.1"/>
    <property type="molecule type" value="Genomic_DNA"/>
</dbReference>
<accession>A0A5R9KJK0</accession>
<dbReference type="Proteomes" id="UP000309788">
    <property type="component" value="Unassembled WGS sequence"/>
</dbReference>
<comment type="caution">
    <text evidence="1">The sequence shown here is derived from an EMBL/GenBank/DDBJ whole genome shotgun (WGS) entry which is preliminary data.</text>
</comment>
<dbReference type="AlphaFoldDB" id="A0A5R9KJK0"/>